<dbReference type="EMBL" id="FNLM01000034">
    <property type="protein sequence ID" value="SDU65950.1"/>
    <property type="molecule type" value="Genomic_DNA"/>
</dbReference>
<dbReference type="InterPro" id="IPR009012">
    <property type="entry name" value="GrpE_head"/>
</dbReference>
<gene>
    <name evidence="2" type="ORF">SAMN04488548_1343059</name>
</gene>
<dbReference type="Proteomes" id="UP000183180">
    <property type="component" value="Unassembled WGS sequence"/>
</dbReference>
<protein>
    <submittedName>
        <fullName evidence="2">Molecular chaperone GrpE</fullName>
    </submittedName>
</protein>
<reference evidence="2 3" key="1">
    <citation type="submission" date="2016-10" db="EMBL/GenBank/DDBJ databases">
        <authorList>
            <person name="de Groot N.N."/>
        </authorList>
    </citation>
    <scope>NUCLEOTIDE SEQUENCE [LARGE SCALE GENOMIC DNA]</scope>
    <source>
        <strain evidence="2 3">DSM 44215</strain>
    </source>
</reference>
<evidence type="ECO:0000313" key="2">
    <source>
        <dbReference type="EMBL" id="SDU65950.1"/>
    </source>
</evidence>
<dbReference type="Gene3D" id="2.30.22.10">
    <property type="entry name" value="Head domain of nucleotide exchange factor GrpE"/>
    <property type="match status" value="1"/>
</dbReference>
<evidence type="ECO:0000256" key="1">
    <source>
        <dbReference type="ARBA" id="ARBA00023186"/>
    </source>
</evidence>
<dbReference type="OrthoDB" id="4548041at2"/>
<proteinExistence type="predicted"/>
<dbReference type="RefSeq" id="WP_074851731.1">
    <property type="nucleotide sequence ID" value="NZ_FNLM01000034.1"/>
</dbReference>
<dbReference type="GO" id="GO:0006457">
    <property type="term" value="P:protein folding"/>
    <property type="evidence" value="ECO:0007669"/>
    <property type="project" value="InterPro"/>
</dbReference>
<accession>A0A1H2KB68</accession>
<name>A0A1H2KB68_9ACTN</name>
<dbReference type="STRING" id="158898.SAMN04488548_1343059"/>
<dbReference type="GO" id="GO:0051087">
    <property type="term" value="F:protein-folding chaperone binding"/>
    <property type="evidence" value="ECO:0007669"/>
    <property type="project" value="InterPro"/>
</dbReference>
<dbReference type="SUPFAM" id="SSF51064">
    <property type="entry name" value="Head domain of nucleotide exchange factor GrpE"/>
    <property type="match status" value="1"/>
</dbReference>
<dbReference type="GO" id="GO:0000774">
    <property type="term" value="F:adenyl-nucleotide exchange factor activity"/>
    <property type="evidence" value="ECO:0007669"/>
    <property type="project" value="InterPro"/>
</dbReference>
<organism evidence="2 3">
    <name type="scientific">Gordonia westfalica</name>
    <dbReference type="NCBI Taxonomy" id="158898"/>
    <lineage>
        <taxon>Bacteria</taxon>
        <taxon>Bacillati</taxon>
        <taxon>Actinomycetota</taxon>
        <taxon>Actinomycetes</taxon>
        <taxon>Mycobacteriales</taxon>
        <taxon>Gordoniaceae</taxon>
        <taxon>Gordonia</taxon>
    </lineage>
</organism>
<sequence length="160" mass="16094">MTSDHAAAPSATALGQLQEQLTDLGRVVARQTATIERLAAAAGTRTATNGADAALLVDLFALYTDAASCAASASEGDRAAFGLLASGLERIITGRGGAVVTPAAGADFDARTMEAVDVATTTDPTLDRTVLGVVRPGLLVADRSVRPAAVVVYRVAPSAS</sequence>
<dbReference type="GO" id="GO:0042803">
    <property type="term" value="F:protein homodimerization activity"/>
    <property type="evidence" value="ECO:0007669"/>
    <property type="project" value="InterPro"/>
</dbReference>
<dbReference type="InterPro" id="IPR000740">
    <property type="entry name" value="GrpE"/>
</dbReference>
<dbReference type="AlphaFoldDB" id="A0A1H2KB68"/>
<dbReference type="Pfam" id="PF01025">
    <property type="entry name" value="GrpE"/>
    <property type="match status" value="1"/>
</dbReference>
<keyword evidence="1" id="KW-0143">Chaperone</keyword>
<evidence type="ECO:0000313" key="3">
    <source>
        <dbReference type="Proteomes" id="UP000183180"/>
    </source>
</evidence>